<proteinExistence type="predicted"/>
<comment type="caution">
    <text evidence="2">The sequence shown here is derived from an EMBL/GenBank/DDBJ whole genome shotgun (WGS) entry which is preliminary data.</text>
</comment>
<keyword evidence="1" id="KW-0472">Membrane</keyword>
<keyword evidence="1" id="KW-0812">Transmembrane</keyword>
<protein>
    <submittedName>
        <fullName evidence="2">Uncharacterized protein</fullName>
    </submittedName>
</protein>
<feature type="transmembrane region" description="Helical" evidence="1">
    <location>
        <begin position="194"/>
        <end position="216"/>
    </location>
</feature>
<name>A0A8H4II57_9PEZI</name>
<dbReference type="EMBL" id="WWBZ02000082">
    <property type="protein sequence ID" value="KAF4300907.1"/>
    <property type="molecule type" value="Genomic_DNA"/>
</dbReference>
<organism evidence="2 3">
    <name type="scientific">Botryosphaeria dothidea</name>
    <dbReference type="NCBI Taxonomy" id="55169"/>
    <lineage>
        <taxon>Eukaryota</taxon>
        <taxon>Fungi</taxon>
        <taxon>Dikarya</taxon>
        <taxon>Ascomycota</taxon>
        <taxon>Pezizomycotina</taxon>
        <taxon>Dothideomycetes</taxon>
        <taxon>Dothideomycetes incertae sedis</taxon>
        <taxon>Botryosphaeriales</taxon>
        <taxon>Botryosphaeriaceae</taxon>
        <taxon>Botryosphaeria</taxon>
    </lineage>
</organism>
<evidence type="ECO:0000256" key="1">
    <source>
        <dbReference type="SAM" id="Phobius"/>
    </source>
</evidence>
<evidence type="ECO:0000313" key="2">
    <source>
        <dbReference type="EMBL" id="KAF4300907.1"/>
    </source>
</evidence>
<feature type="transmembrane region" description="Helical" evidence="1">
    <location>
        <begin position="155"/>
        <end position="174"/>
    </location>
</feature>
<feature type="transmembrane region" description="Helical" evidence="1">
    <location>
        <begin position="228"/>
        <end position="248"/>
    </location>
</feature>
<dbReference type="OrthoDB" id="10640507at2759"/>
<feature type="transmembrane region" description="Helical" evidence="1">
    <location>
        <begin position="12"/>
        <end position="37"/>
    </location>
</feature>
<keyword evidence="3" id="KW-1185">Reference proteome</keyword>
<accession>A0A8H4II57</accession>
<reference evidence="2" key="1">
    <citation type="submission" date="2020-04" db="EMBL/GenBank/DDBJ databases">
        <title>Genome Assembly and Annotation of Botryosphaeria dothidea sdau 11-99, a Latent Pathogen of Apple Fruit Ring Rot in China.</title>
        <authorList>
            <person name="Yu C."/>
            <person name="Diao Y."/>
            <person name="Lu Q."/>
            <person name="Zhao J."/>
            <person name="Cui S."/>
            <person name="Peng C."/>
            <person name="He B."/>
            <person name="Liu H."/>
        </authorList>
    </citation>
    <scope>NUCLEOTIDE SEQUENCE [LARGE SCALE GENOMIC DNA]</scope>
    <source>
        <strain evidence="2">Sdau11-99</strain>
    </source>
</reference>
<dbReference type="Proteomes" id="UP000572817">
    <property type="component" value="Unassembled WGS sequence"/>
</dbReference>
<gene>
    <name evidence="2" type="ORF">GTA08_BOTSDO10742</name>
</gene>
<feature type="transmembrane region" description="Helical" evidence="1">
    <location>
        <begin position="49"/>
        <end position="70"/>
    </location>
</feature>
<feature type="transmembrane region" description="Helical" evidence="1">
    <location>
        <begin position="109"/>
        <end position="135"/>
    </location>
</feature>
<evidence type="ECO:0000313" key="3">
    <source>
        <dbReference type="Proteomes" id="UP000572817"/>
    </source>
</evidence>
<dbReference type="AlphaFoldDB" id="A0A8H4II57"/>
<feature type="transmembrane region" description="Helical" evidence="1">
    <location>
        <begin position="76"/>
        <end position="97"/>
    </location>
</feature>
<keyword evidence="1" id="KW-1133">Transmembrane helix</keyword>
<sequence>MSSDCSYFDSPYIRGSVAVLALFVLLFALAAVSYAISQRRIPSPFKVTRWYNYGLTLLLWNLYMIARLIALCLQQILFHLAMLSLLGTVLLPVCRGLERLRGTHSKGWHVAATVLLSLYTILMIIYLGLLIWQASSIIEVRLRSFRSSAGVFPEYIYVYTALLTLWLVIALAAVAKILLTANRAHVHLPSSLKIWVLLLAFGLFSLGFLYVFYVYYYDISRHSVVGNTAGASMAWTVLWLVFFWLPVLTIREVSRILSAVLASTEYGARKATRGRVYDPEHIPAGFSGSRR</sequence>